<dbReference type="Gene3D" id="1.20.1260.10">
    <property type="match status" value="1"/>
</dbReference>
<reference evidence="2" key="1">
    <citation type="journal article" date="2021" name="PeerJ">
        <title>Extensive microbial diversity within the chicken gut microbiome revealed by metagenomics and culture.</title>
        <authorList>
            <person name="Gilroy R."/>
            <person name="Ravi A."/>
            <person name="Getino M."/>
            <person name="Pursley I."/>
            <person name="Horton D.L."/>
            <person name="Alikhan N.F."/>
            <person name="Baker D."/>
            <person name="Gharbi K."/>
            <person name="Hall N."/>
            <person name="Watson M."/>
            <person name="Adriaenssens E.M."/>
            <person name="Foster-Nyarko E."/>
            <person name="Jarju S."/>
            <person name="Secka A."/>
            <person name="Antonio M."/>
            <person name="Oren A."/>
            <person name="Chaudhuri R.R."/>
            <person name="La Ragione R."/>
            <person name="Hildebrand F."/>
            <person name="Pallen M.J."/>
        </authorList>
    </citation>
    <scope>NUCLEOTIDE SEQUENCE</scope>
    <source>
        <strain evidence="2">CHK193-4272</strain>
    </source>
</reference>
<dbReference type="SUPFAM" id="SSF47240">
    <property type="entry name" value="Ferritin-like"/>
    <property type="match status" value="1"/>
</dbReference>
<evidence type="ECO:0000259" key="1">
    <source>
        <dbReference type="Pfam" id="PF00210"/>
    </source>
</evidence>
<dbReference type="Proteomes" id="UP000886808">
    <property type="component" value="Unassembled WGS sequence"/>
</dbReference>
<evidence type="ECO:0000313" key="3">
    <source>
        <dbReference type="Proteomes" id="UP000886808"/>
    </source>
</evidence>
<dbReference type="EMBL" id="DXIE01000031">
    <property type="protein sequence ID" value="HIV62208.1"/>
    <property type="molecule type" value="Genomic_DNA"/>
</dbReference>
<organism evidence="2 3">
    <name type="scientific">Candidatus Butyricicoccus avistercoris</name>
    <dbReference type="NCBI Taxonomy" id="2838518"/>
    <lineage>
        <taxon>Bacteria</taxon>
        <taxon>Bacillati</taxon>
        <taxon>Bacillota</taxon>
        <taxon>Clostridia</taxon>
        <taxon>Eubacteriales</taxon>
        <taxon>Butyricicoccaceae</taxon>
        <taxon>Butyricicoccus</taxon>
    </lineage>
</organism>
<name>A0A9D1PHF6_9FIRM</name>
<sequence length="169" mass="19641">MNNSVYKMLTEGWPKVNKQASNPQLVRALFSAYGGRDSELTLLNQYLYQAMVLREQNNMFLSELFDAAANDQMQHIRHLGRLICRYGGEPRFISYIGGRGISWSSGNIYYEKNADRMLEKSILCERQVLRHYKSILNSNILDNEPKQLIERIIKDNEHHINLFNTALNS</sequence>
<dbReference type="Pfam" id="PF00210">
    <property type="entry name" value="Ferritin"/>
    <property type="match status" value="1"/>
</dbReference>
<proteinExistence type="predicted"/>
<reference evidence="2" key="2">
    <citation type="submission" date="2021-04" db="EMBL/GenBank/DDBJ databases">
        <authorList>
            <person name="Gilroy R."/>
        </authorList>
    </citation>
    <scope>NUCLEOTIDE SEQUENCE</scope>
    <source>
        <strain evidence="2">CHK193-4272</strain>
    </source>
</reference>
<evidence type="ECO:0000313" key="2">
    <source>
        <dbReference type="EMBL" id="HIV62208.1"/>
    </source>
</evidence>
<dbReference type="GO" id="GO:0008199">
    <property type="term" value="F:ferric iron binding"/>
    <property type="evidence" value="ECO:0007669"/>
    <property type="project" value="InterPro"/>
</dbReference>
<dbReference type="InterPro" id="IPR008331">
    <property type="entry name" value="Ferritin_DPS_dom"/>
</dbReference>
<protein>
    <submittedName>
        <fullName evidence="2">Manganese catalase family protein</fullName>
    </submittedName>
</protein>
<dbReference type="InterPro" id="IPR009078">
    <property type="entry name" value="Ferritin-like_SF"/>
</dbReference>
<comment type="caution">
    <text evidence="2">The sequence shown here is derived from an EMBL/GenBank/DDBJ whole genome shotgun (WGS) entry which is preliminary data.</text>
</comment>
<dbReference type="InterPro" id="IPR012347">
    <property type="entry name" value="Ferritin-like"/>
</dbReference>
<gene>
    <name evidence="2" type="ORF">H9746_05110</name>
</gene>
<accession>A0A9D1PHF6</accession>
<feature type="domain" description="Ferritin/DPS" evidence="1">
    <location>
        <begin position="38"/>
        <end position="168"/>
    </location>
</feature>
<dbReference type="AlphaFoldDB" id="A0A9D1PHF6"/>